<keyword evidence="3 7" id="KW-0812">Transmembrane</keyword>
<organism evidence="8 9">
    <name type="scientific">Porites lobata</name>
    <dbReference type="NCBI Taxonomy" id="104759"/>
    <lineage>
        <taxon>Eukaryota</taxon>
        <taxon>Metazoa</taxon>
        <taxon>Cnidaria</taxon>
        <taxon>Anthozoa</taxon>
        <taxon>Hexacorallia</taxon>
        <taxon>Scleractinia</taxon>
        <taxon>Fungiina</taxon>
        <taxon>Poritidae</taxon>
        <taxon>Porites</taxon>
    </lineage>
</organism>
<feature type="transmembrane region" description="Helical" evidence="7">
    <location>
        <begin position="244"/>
        <end position="264"/>
    </location>
</feature>
<evidence type="ECO:0000313" key="8">
    <source>
        <dbReference type="EMBL" id="CAH3177208.1"/>
    </source>
</evidence>
<evidence type="ECO:0000313" key="9">
    <source>
        <dbReference type="Proteomes" id="UP001159405"/>
    </source>
</evidence>
<evidence type="ECO:0000256" key="3">
    <source>
        <dbReference type="ARBA" id="ARBA00022692"/>
    </source>
</evidence>
<evidence type="ECO:0000256" key="2">
    <source>
        <dbReference type="ARBA" id="ARBA00007863"/>
    </source>
</evidence>
<evidence type="ECO:0000256" key="5">
    <source>
        <dbReference type="ARBA" id="ARBA00023136"/>
    </source>
</evidence>
<feature type="transmembrane region" description="Helical" evidence="7">
    <location>
        <begin position="37"/>
        <end position="54"/>
    </location>
</feature>
<keyword evidence="4 7" id="KW-1133">Transmembrane helix</keyword>
<feature type="transmembrane region" description="Helical" evidence="7">
    <location>
        <begin position="427"/>
        <end position="448"/>
    </location>
</feature>
<reference evidence="8 9" key="1">
    <citation type="submission" date="2022-05" db="EMBL/GenBank/DDBJ databases">
        <authorList>
            <consortium name="Genoscope - CEA"/>
            <person name="William W."/>
        </authorList>
    </citation>
    <scope>NUCLEOTIDE SEQUENCE [LARGE SCALE GENOMIC DNA]</scope>
</reference>
<feature type="transmembrane region" description="Helical" evidence="7">
    <location>
        <begin position="335"/>
        <end position="354"/>
    </location>
</feature>
<protein>
    <recommendedName>
        <fullName evidence="6">Solute carrier family 35 member F5</fullName>
    </recommendedName>
</protein>
<keyword evidence="5 7" id="KW-0472">Membrane</keyword>
<name>A0ABN8REG2_9CNID</name>
<accession>A0ABN8REG2</accession>
<dbReference type="SUPFAM" id="SSF103481">
    <property type="entry name" value="Multidrug resistance efflux transporter EmrE"/>
    <property type="match status" value="1"/>
</dbReference>
<feature type="transmembrane region" description="Helical" evidence="7">
    <location>
        <begin position="219"/>
        <end position="238"/>
    </location>
</feature>
<comment type="subcellular location">
    <subcellularLocation>
        <location evidence="1">Membrane</location>
        <topology evidence="1">Multi-pass membrane protein</topology>
    </subcellularLocation>
</comment>
<feature type="transmembrane region" description="Helical" evidence="7">
    <location>
        <begin position="401"/>
        <end position="421"/>
    </location>
</feature>
<evidence type="ECO:0000256" key="4">
    <source>
        <dbReference type="ARBA" id="ARBA00022989"/>
    </source>
</evidence>
<feature type="transmembrane region" description="Helical" evidence="7">
    <location>
        <begin position="74"/>
        <end position="91"/>
    </location>
</feature>
<gene>
    <name evidence="8" type="ORF">PLOB_00019099</name>
</gene>
<evidence type="ECO:0000256" key="6">
    <source>
        <dbReference type="ARBA" id="ARBA00040744"/>
    </source>
</evidence>
<feature type="transmembrane region" description="Helical" evidence="7">
    <location>
        <begin position="299"/>
        <end position="323"/>
    </location>
</feature>
<proteinExistence type="inferred from homology"/>
<dbReference type="Proteomes" id="UP001159405">
    <property type="component" value="Unassembled WGS sequence"/>
</dbReference>
<dbReference type="EMBL" id="CALNXK010000222">
    <property type="protein sequence ID" value="CAH3177208.1"/>
    <property type="molecule type" value="Genomic_DNA"/>
</dbReference>
<dbReference type="PANTHER" id="PTHR23051:SF0">
    <property type="entry name" value="SOLUTE CARRIER FAMILY 35 MEMBER F5"/>
    <property type="match status" value="1"/>
</dbReference>
<comment type="similarity">
    <text evidence="2">Belongs to the SLC35F solute transporter family.</text>
</comment>
<dbReference type="InterPro" id="IPR037185">
    <property type="entry name" value="EmrE-like"/>
</dbReference>
<keyword evidence="9" id="KW-1185">Reference proteome</keyword>
<feature type="transmembrane region" description="Helical" evidence="7">
    <location>
        <begin position="276"/>
        <end position="293"/>
    </location>
</feature>
<dbReference type="PANTHER" id="PTHR23051">
    <property type="entry name" value="SOLUTE CARRIER FAMILY 35, MEMBER F5"/>
    <property type="match status" value="1"/>
</dbReference>
<sequence length="505" mass="56839">MSSASSSRLCCCFRSMWASTVQFIVSQDESVRRRRRLLLGVVVLLLVDVLWVGSSELTDFIFKYEGFDKPFFTTFFKTSSFMIYLTGFLFYEPWRLQCIACLKNETSSNVVVSAVNQDSEHTSLLNSPSSSGETTPIPRQLMNEPTFEEMTDEEISTSRSAEVASSSFEIIPRPRRVTFSSVREVRQLSDHNSEQARLTRLPYHLGEDQKLPVHRVARVALLFCLLWFCANCSYQEAIAHTSPAAVNILSSSSGLFTLILASVFQSSSADKFSITKLLAVLMSITGIVLVTLSDSKSKAGGISVGALWALASAFLYSCYLIMLKHKVPDEKQMDIPMFFGLVGAFNFFLLWPGFLFLNYLRLEVFELPPSATVWGYIALNAFIGTVLSEFLWLWGCYLTSSLTATLSLSLIIPLTMCVDVFMRRVHFSWMFLLGTIPAFASFFAVSLLTHYGDWDPILIGLKKLLNVRRRQMTRGTLDVEQREGLINSVPDEENDLCSNKNEHLS</sequence>
<evidence type="ECO:0000256" key="7">
    <source>
        <dbReference type="SAM" id="Phobius"/>
    </source>
</evidence>
<comment type="caution">
    <text evidence="8">The sequence shown here is derived from an EMBL/GenBank/DDBJ whole genome shotgun (WGS) entry which is preliminary data.</text>
</comment>
<evidence type="ECO:0000256" key="1">
    <source>
        <dbReference type="ARBA" id="ARBA00004141"/>
    </source>
</evidence>